<feature type="repeat" description="PPR" evidence="2">
    <location>
        <begin position="9"/>
        <end position="43"/>
    </location>
</feature>
<dbReference type="OrthoDB" id="185373at2759"/>
<comment type="caution">
    <text evidence="4">The sequence shown here is derived from an EMBL/GenBank/DDBJ whole genome shotgun (WGS) entry which is preliminary data.</text>
</comment>
<dbReference type="InterPro" id="IPR011990">
    <property type="entry name" value="TPR-like_helical_dom_sf"/>
</dbReference>
<gene>
    <name evidence="4" type="ORF">MERR_LOCUS35898</name>
</gene>
<dbReference type="Pfam" id="PF01535">
    <property type="entry name" value="PPR"/>
    <property type="match status" value="1"/>
</dbReference>
<dbReference type="Proteomes" id="UP000467841">
    <property type="component" value="Unassembled WGS sequence"/>
</dbReference>
<proteinExistence type="predicted"/>
<feature type="transmembrane region" description="Helical" evidence="3">
    <location>
        <begin position="61"/>
        <end position="87"/>
    </location>
</feature>
<dbReference type="NCBIfam" id="TIGR00756">
    <property type="entry name" value="PPR"/>
    <property type="match status" value="1"/>
</dbReference>
<dbReference type="InterPro" id="IPR002885">
    <property type="entry name" value="PPR_rpt"/>
</dbReference>
<keyword evidence="1" id="KW-0677">Repeat</keyword>
<keyword evidence="3" id="KW-1133">Transmembrane helix</keyword>
<dbReference type="Gene3D" id="1.25.40.10">
    <property type="entry name" value="Tetratricopeptide repeat domain"/>
    <property type="match status" value="1"/>
</dbReference>
<dbReference type="AlphaFoldDB" id="A0A6D2KHE2"/>
<dbReference type="EMBL" id="CACVBM020001394">
    <property type="protein sequence ID" value="CAA7048663.1"/>
    <property type="molecule type" value="Genomic_DNA"/>
</dbReference>
<protein>
    <recommendedName>
        <fullName evidence="6">Pentatricopeptide repeat-containing protein</fullName>
    </recommendedName>
</protein>
<evidence type="ECO:0000256" key="3">
    <source>
        <dbReference type="SAM" id="Phobius"/>
    </source>
</evidence>
<evidence type="ECO:0000256" key="2">
    <source>
        <dbReference type="PROSITE-ProRule" id="PRU00708"/>
    </source>
</evidence>
<organism evidence="4 5">
    <name type="scientific">Microthlaspi erraticum</name>
    <dbReference type="NCBI Taxonomy" id="1685480"/>
    <lineage>
        <taxon>Eukaryota</taxon>
        <taxon>Viridiplantae</taxon>
        <taxon>Streptophyta</taxon>
        <taxon>Embryophyta</taxon>
        <taxon>Tracheophyta</taxon>
        <taxon>Spermatophyta</taxon>
        <taxon>Magnoliopsida</taxon>
        <taxon>eudicotyledons</taxon>
        <taxon>Gunneridae</taxon>
        <taxon>Pentapetalae</taxon>
        <taxon>rosids</taxon>
        <taxon>malvids</taxon>
        <taxon>Brassicales</taxon>
        <taxon>Brassicaceae</taxon>
        <taxon>Coluteocarpeae</taxon>
        <taxon>Microthlaspi</taxon>
    </lineage>
</organism>
<sequence length="121" mass="13506">MKEDGPLPNSGAYNTLIRAYLRDGDKAASAELINEMKSCGFCCRCFHLWLESLVTTSHSPLFLSVFLAVIGFSFMQVSPSNFVYLFLKKLEAMISKEELQKAEAMLVDLQMSEINPDTCAP</sequence>
<reference evidence="4" key="1">
    <citation type="submission" date="2020-01" db="EMBL/GenBank/DDBJ databases">
        <authorList>
            <person name="Mishra B."/>
        </authorList>
    </citation>
    <scope>NUCLEOTIDE SEQUENCE [LARGE SCALE GENOMIC DNA]</scope>
</reference>
<keyword evidence="5" id="KW-1185">Reference proteome</keyword>
<evidence type="ECO:0000313" key="4">
    <source>
        <dbReference type="EMBL" id="CAA7048663.1"/>
    </source>
</evidence>
<accession>A0A6D2KHE2</accession>
<dbReference type="PROSITE" id="PS51375">
    <property type="entry name" value="PPR"/>
    <property type="match status" value="1"/>
</dbReference>
<keyword evidence="3" id="KW-0812">Transmembrane</keyword>
<keyword evidence="3" id="KW-0472">Membrane</keyword>
<evidence type="ECO:0000313" key="5">
    <source>
        <dbReference type="Proteomes" id="UP000467841"/>
    </source>
</evidence>
<name>A0A6D2KHE2_9BRAS</name>
<evidence type="ECO:0008006" key="6">
    <source>
        <dbReference type="Google" id="ProtNLM"/>
    </source>
</evidence>
<evidence type="ECO:0000256" key="1">
    <source>
        <dbReference type="ARBA" id="ARBA00022737"/>
    </source>
</evidence>